<sequence>MENSDKIIELINKITRGYKGPDDIIVKLKWLGNLIDSYQRYLPERVTEKIKIDPTAKKVEGERRNVTVAFADLSGFTALSETMDAEDIANIINEFFTRMVKIVYKYGGSVDKFLGDALMVLFGAPVAHHDDPERAIRAAIDMMAEMKKFNEEKKFASPLSMSIGINSGPVVALNVGSDERMEYTVIGDTVNLAARLEGVSKAGEIIIGHETYSRIADVVEADNMPSVKVKGKRKPVLNYLIKEIREHYQLPDTTRLQIVGRQTEKHAINMGIESAKSRKPVIMGITGDPGMGKTRLALEAIDLAQNNGFTSLTARCMPYDNNTAYTGLINMIAGYLKMKKEATDDEKNLLISMKLKSLKFSVEEYLPYIGILMGIQYPEIDNIPPEELQKRIFHVTREIVFHEAQNNPVMIRVEDLQWCDPTTIAFFDFLFDGLQDLPILALFEYRTDFAFPWIKSPISKIIILERFNLSDVDDLCKRILDVDEIKPEIIEMVFSKSQGNPLFTQEIIKYFLRKGGIRRIKGTVIPTGRFKDIDIAESISGVILDQIDRMNESDRRLLQYASVIGREFDPGILSRLLSRHDSDLKIDLERLVHFEGILALRKENGRSNYEFISPTTYEVTYGSLLKGRRREIHGQIGAIIEENDQNQLPEFFEILAHHYSRSQDNNKAVFFSRSAAFKSYRLYALKEALFYYDQALTRLGAKDLASEQLMGRLEILRQKGWVLKLLGDLTNAIALQKRSLKLAHQLGAEKDEAGACLNIGIIFQEMGVPQKGLNYWTRARRIARKINEKMILGLAVNNLGNYYFHTGDISKATDYFNEALEINTEIGDIRSIALTRLNLGSLSERKGDFAAALDQYRQAHEKFNEIGDKENLTRTLNMIGLANISIGNAEEATKKLYESIVMAQEIGDKLTELQALGNLGLLYAQAWQLDKAREKFSECLTLAKNINDPQQIIIAHINTGDTYLYQGKTKNAIEHHQPAIEIARQITDPYNEALAYRSLAWAQVYQGAFSQAMDNFNKSREIFINIKDGRNAALSDLGFASLQIRLGDFDTVAPMLDNFEARAQEVQDPEIMALTLEVKAEGLMFKKDHAGARALLEKLPDLCRAFGNKRLYAWTIARLGRLSIIEGKSAEAKAQIDRSMTIAEEMNDKLLKIYNLLTNGSQAIGQNDHDTARKMFEQAIQTAQENDLHEYQALSHAGLAQLGKINNQTVEETQNRFEYEKMIEKMTDGLPENIKNNYKNNFLNAIS</sequence>
<keyword evidence="2" id="KW-0067">ATP-binding</keyword>
<feature type="domain" description="Guanylate cyclase" evidence="4">
    <location>
        <begin position="67"/>
        <end position="197"/>
    </location>
</feature>
<keyword evidence="3" id="KW-0802">TPR repeat</keyword>
<dbReference type="GO" id="GO:0035556">
    <property type="term" value="P:intracellular signal transduction"/>
    <property type="evidence" value="ECO:0007669"/>
    <property type="project" value="InterPro"/>
</dbReference>
<dbReference type="GO" id="GO:0005737">
    <property type="term" value="C:cytoplasm"/>
    <property type="evidence" value="ECO:0007669"/>
    <property type="project" value="TreeGrafter"/>
</dbReference>
<dbReference type="AlphaFoldDB" id="A0A1F4U8T0"/>
<dbReference type="GO" id="GO:0004016">
    <property type="term" value="F:adenylate cyclase activity"/>
    <property type="evidence" value="ECO:0007669"/>
    <property type="project" value="TreeGrafter"/>
</dbReference>
<dbReference type="InterPro" id="IPR001054">
    <property type="entry name" value="A/G_cyclase"/>
</dbReference>
<dbReference type="EMBL" id="MEUM01000122">
    <property type="protein sequence ID" value="OGC40693.1"/>
    <property type="molecule type" value="Genomic_DNA"/>
</dbReference>
<evidence type="ECO:0000313" key="6">
    <source>
        <dbReference type="Proteomes" id="UP000177025"/>
    </source>
</evidence>
<dbReference type="InterPro" id="IPR019734">
    <property type="entry name" value="TPR_rpt"/>
</dbReference>
<evidence type="ECO:0000256" key="3">
    <source>
        <dbReference type="PROSITE-ProRule" id="PRU00339"/>
    </source>
</evidence>
<evidence type="ECO:0000256" key="1">
    <source>
        <dbReference type="ARBA" id="ARBA00022741"/>
    </source>
</evidence>
<organism evidence="5 6">
    <name type="scientific">candidate division WOR-3 bacterium RBG_13_43_14</name>
    <dbReference type="NCBI Taxonomy" id="1802590"/>
    <lineage>
        <taxon>Bacteria</taxon>
        <taxon>Bacteria division WOR-3</taxon>
    </lineage>
</organism>
<feature type="repeat" description="TPR" evidence="3">
    <location>
        <begin position="793"/>
        <end position="826"/>
    </location>
</feature>
<gene>
    <name evidence="5" type="ORF">A2Y85_08195</name>
</gene>
<dbReference type="SUPFAM" id="SSF55073">
    <property type="entry name" value="Nucleotide cyclase"/>
    <property type="match status" value="1"/>
</dbReference>
<dbReference type="Pfam" id="PF12862">
    <property type="entry name" value="ANAPC5"/>
    <property type="match status" value="2"/>
</dbReference>
<dbReference type="CDD" id="cd07302">
    <property type="entry name" value="CHD"/>
    <property type="match status" value="1"/>
</dbReference>
<dbReference type="InterPro" id="IPR029787">
    <property type="entry name" value="Nucleotide_cyclase"/>
</dbReference>
<keyword evidence="1" id="KW-0547">Nucleotide-binding</keyword>
<dbReference type="PANTHER" id="PTHR16305">
    <property type="entry name" value="TESTICULAR SOLUBLE ADENYLYL CYCLASE"/>
    <property type="match status" value="1"/>
</dbReference>
<dbReference type="GO" id="GO:0009190">
    <property type="term" value="P:cyclic nucleotide biosynthetic process"/>
    <property type="evidence" value="ECO:0007669"/>
    <property type="project" value="InterPro"/>
</dbReference>
<comment type="caution">
    <text evidence="5">The sequence shown here is derived from an EMBL/GenBank/DDBJ whole genome shotgun (WGS) entry which is preliminary data.</text>
</comment>
<dbReference type="InterPro" id="IPR041664">
    <property type="entry name" value="AAA_16"/>
</dbReference>
<dbReference type="SUPFAM" id="SSF48452">
    <property type="entry name" value="TPR-like"/>
    <property type="match status" value="4"/>
</dbReference>
<accession>A0A1F4U8T0</accession>
<dbReference type="Gene3D" id="1.25.40.10">
    <property type="entry name" value="Tetratricopeptide repeat domain"/>
    <property type="match status" value="3"/>
</dbReference>
<dbReference type="PROSITE" id="PS50125">
    <property type="entry name" value="GUANYLATE_CYCLASE_2"/>
    <property type="match status" value="1"/>
</dbReference>
<evidence type="ECO:0000256" key="2">
    <source>
        <dbReference type="ARBA" id="ARBA00022840"/>
    </source>
</evidence>
<dbReference type="GO" id="GO:0005524">
    <property type="term" value="F:ATP binding"/>
    <property type="evidence" value="ECO:0007669"/>
    <property type="project" value="UniProtKB-KW"/>
</dbReference>
<dbReference type="SUPFAM" id="SSF52540">
    <property type="entry name" value="P-loop containing nucleoside triphosphate hydrolases"/>
    <property type="match status" value="1"/>
</dbReference>
<dbReference type="PANTHER" id="PTHR16305:SF28">
    <property type="entry name" value="GUANYLATE CYCLASE DOMAIN-CONTAINING PROTEIN"/>
    <property type="match status" value="1"/>
</dbReference>
<dbReference type="InterPro" id="IPR011990">
    <property type="entry name" value="TPR-like_helical_dom_sf"/>
</dbReference>
<dbReference type="Pfam" id="PF00211">
    <property type="entry name" value="Guanylate_cyc"/>
    <property type="match status" value="1"/>
</dbReference>
<dbReference type="InterPro" id="IPR026000">
    <property type="entry name" value="Apc5_dom"/>
</dbReference>
<evidence type="ECO:0000259" key="4">
    <source>
        <dbReference type="PROSITE" id="PS50125"/>
    </source>
</evidence>
<name>A0A1F4U8T0_UNCW3</name>
<dbReference type="Gene3D" id="3.40.50.300">
    <property type="entry name" value="P-loop containing nucleotide triphosphate hydrolases"/>
    <property type="match status" value="1"/>
</dbReference>
<dbReference type="Gene3D" id="3.30.70.1230">
    <property type="entry name" value="Nucleotide cyclase"/>
    <property type="match status" value="1"/>
</dbReference>
<feature type="repeat" description="TPR" evidence="3">
    <location>
        <begin position="913"/>
        <end position="946"/>
    </location>
</feature>
<dbReference type="PROSITE" id="PS50005">
    <property type="entry name" value="TPR"/>
    <property type="match status" value="2"/>
</dbReference>
<dbReference type="SMART" id="SM00028">
    <property type="entry name" value="TPR"/>
    <property type="match status" value="10"/>
</dbReference>
<dbReference type="Proteomes" id="UP000177025">
    <property type="component" value="Unassembled WGS sequence"/>
</dbReference>
<dbReference type="SMART" id="SM00044">
    <property type="entry name" value="CYCc"/>
    <property type="match status" value="1"/>
</dbReference>
<protein>
    <recommendedName>
        <fullName evidence="4">Guanylate cyclase domain-containing protein</fullName>
    </recommendedName>
</protein>
<reference evidence="5 6" key="1">
    <citation type="journal article" date="2016" name="Nat. Commun.">
        <title>Thousands of microbial genomes shed light on interconnected biogeochemical processes in an aquifer system.</title>
        <authorList>
            <person name="Anantharaman K."/>
            <person name="Brown C.T."/>
            <person name="Hug L.A."/>
            <person name="Sharon I."/>
            <person name="Castelle C.J."/>
            <person name="Probst A.J."/>
            <person name="Thomas B.C."/>
            <person name="Singh A."/>
            <person name="Wilkins M.J."/>
            <person name="Karaoz U."/>
            <person name="Brodie E.L."/>
            <person name="Williams K.H."/>
            <person name="Hubbard S.S."/>
            <person name="Banfield J.F."/>
        </authorList>
    </citation>
    <scope>NUCLEOTIDE SEQUENCE [LARGE SCALE GENOMIC DNA]</scope>
</reference>
<evidence type="ECO:0000313" key="5">
    <source>
        <dbReference type="EMBL" id="OGC40693.1"/>
    </source>
</evidence>
<dbReference type="InterPro" id="IPR027417">
    <property type="entry name" value="P-loop_NTPase"/>
</dbReference>
<proteinExistence type="predicted"/>
<dbReference type="Pfam" id="PF13191">
    <property type="entry name" value="AAA_16"/>
    <property type="match status" value="1"/>
</dbReference>
<dbReference type="Pfam" id="PF13424">
    <property type="entry name" value="TPR_12"/>
    <property type="match status" value="2"/>
</dbReference>